<comment type="similarity">
    <text evidence="1">Belongs to the universal ribosomal protein uS14 family.</text>
</comment>
<gene>
    <name evidence="4" type="ORF">AAG570_000242</name>
</gene>
<evidence type="ECO:0000256" key="2">
    <source>
        <dbReference type="ARBA" id="ARBA00022980"/>
    </source>
</evidence>
<protein>
    <recommendedName>
        <fullName evidence="6">Ribosomal protein S14</fullName>
    </recommendedName>
</protein>
<dbReference type="PANTHER" id="PTHR19836">
    <property type="entry name" value="30S RIBOSOMAL PROTEIN S14"/>
    <property type="match status" value="1"/>
</dbReference>
<dbReference type="GO" id="GO:1990904">
    <property type="term" value="C:ribonucleoprotein complex"/>
    <property type="evidence" value="ECO:0007669"/>
    <property type="project" value="UniProtKB-KW"/>
</dbReference>
<dbReference type="Gene3D" id="1.10.287.1480">
    <property type="match status" value="1"/>
</dbReference>
<sequence length="95" mass="10883">MARDAKKRITLAEHAESKLRINAMRKNDILPAEIREIADKQINELPKNAVGIKIRSRCAFTSRGNGNVMKWRASRIVFRDLADHNLLSGVQRAMW</sequence>
<dbReference type="Pfam" id="PF00253">
    <property type="entry name" value="Ribosomal_S14"/>
    <property type="match status" value="1"/>
</dbReference>
<dbReference type="EMBL" id="JBFDAA010000001">
    <property type="protein sequence ID" value="KAL1140310.1"/>
    <property type="molecule type" value="Genomic_DNA"/>
</dbReference>
<dbReference type="SUPFAM" id="SSF57716">
    <property type="entry name" value="Glucocorticoid receptor-like (DNA-binding domain)"/>
    <property type="match status" value="1"/>
</dbReference>
<name>A0ABD0YWH6_9HEMI</name>
<evidence type="ECO:0000313" key="5">
    <source>
        <dbReference type="Proteomes" id="UP001558652"/>
    </source>
</evidence>
<evidence type="ECO:0008006" key="6">
    <source>
        <dbReference type="Google" id="ProtNLM"/>
    </source>
</evidence>
<reference evidence="4 5" key="1">
    <citation type="submission" date="2024-07" db="EMBL/GenBank/DDBJ databases">
        <title>Chromosome-level genome assembly of the water stick insect Ranatra chinensis (Heteroptera: Nepidae).</title>
        <authorList>
            <person name="Liu X."/>
        </authorList>
    </citation>
    <scope>NUCLEOTIDE SEQUENCE [LARGE SCALE GENOMIC DNA]</scope>
    <source>
        <strain evidence="4">Cailab_2021Rc</strain>
        <tissue evidence="4">Muscle</tissue>
    </source>
</reference>
<proteinExistence type="inferred from homology"/>
<organism evidence="4 5">
    <name type="scientific">Ranatra chinensis</name>
    <dbReference type="NCBI Taxonomy" id="642074"/>
    <lineage>
        <taxon>Eukaryota</taxon>
        <taxon>Metazoa</taxon>
        <taxon>Ecdysozoa</taxon>
        <taxon>Arthropoda</taxon>
        <taxon>Hexapoda</taxon>
        <taxon>Insecta</taxon>
        <taxon>Pterygota</taxon>
        <taxon>Neoptera</taxon>
        <taxon>Paraneoptera</taxon>
        <taxon>Hemiptera</taxon>
        <taxon>Heteroptera</taxon>
        <taxon>Panheteroptera</taxon>
        <taxon>Nepomorpha</taxon>
        <taxon>Nepidae</taxon>
        <taxon>Ranatrinae</taxon>
        <taxon>Ranatra</taxon>
    </lineage>
</organism>
<evidence type="ECO:0000313" key="4">
    <source>
        <dbReference type="EMBL" id="KAL1140310.1"/>
    </source>
</evidence>
<keyword evidence="5" id="KW-1185">Reference proteome</keyword>
<dbReference type="InterPro" id="IPR001209">
    <property type="entry name" value="Ribosomal_uS14"/>
</dbReference>
<dbReference type="PANTHER" id="PTHR19836:SF19">
    <property type="entry name" value="SMALL RIBOSOMAL SUBUNIT PROTEIN US14M"/>
    <property type="match status" value="1"/>
</dbReference>
<keyword evidence="2" id="KW-0689">Ribosomal protein</keyword>
<dbReference type="Proteomes" id="UP001558652">
    <property type="component" value="Unassembled WGS sequence"/>
</dbReference>
<dbReference type="GO" id="GO:0005737">
    <property type="term" value="C:cytoplasm"/>
    <property type="evidence" value="ECO:0007669"/>
    <property type="project" value="UniProtKB-ARBA"/>
</dbReference>
<dbReference type="GO" id="GO:0005840">
    <property type="term" value="C:ribosome"/>
    <property type="evidence" value="ECO:0007669"/>
    <property type="project" value="UniProtKB-KW"/>
</dbReference>
<evidence type="ECO:0000256" key="1">
    <source>
        <dbReference type="ARBA" id="ARBA00009083"/>
    </source>
</evidence>
<keyword evidence="3" id="KW-0687">Ribonucleoprotein</keyword>
<comment type="caution">
    <text evidence="4">The sequence shown here is derived from an EMBL/GenBank/DDBJ whole genome shotgun (WGS) entry which is preliminary data.</text>
</comment>
<dbReference type="AlphaFoldDB" id="A0ABD0YWH6"/>
<evidence type="ECO:0000256" key="3">
    <source>
        <dbReference type="ARBA" id="ARBA00023274"/>
    </source>
</evidence>
<accession>A0ABD0YWH6</accession>